<dbReference type="GO" id="GO:0006355">
    <property type="term" value="P:regulation of DNA-templated transcription"/>
    <property type="evidence" value="ECO:0007669"/>
    <property type="project" value="InterPro"/>
</dbReference>
<accession>A0AAW1NY03</accession>
<evidence type="ECO:0000313" key="5">
    <source>
        <dbReference type="Proteomes" id="UP001465755"/>
    </source>
</evidence>
<dbReference type="InterPro" id="IPR007759">
    <property type="entry name" value="Asxl_HARE-HTH"/>
</dbReference>
<protein>
    <recommendedName>
        <fullName evidence="3">HTH HARE-type domain-containing protein</fullName>
    </recommendedName>
</protein>
<dbReference type="Pfam" id="PF05066">
    <property type="entry name" value="HARE-HTH"/>
    <property type="match status" value="1"/>
</dbReference>
<feature type="region of interest" description="Disordered" evidence="2">
    <location>
        <begin position="1"/>
        <end position="21"/>
    </location>
</feature>
<name>A0AAW1NY03_9CHLO</name>
<feature type="compositionally biased region" description="Low complexity" evidence="2">
    <location>
        <begin position="128"/>
        <end position="138"/>
    </location>
</feature>
<keyword evidence="1" id="KW-0804">Transcription</keyword>
<dbReference type="Proteomes" id="UP001465755">
    <property type="component" value="Unassembled WGS sequence"/>
</dbReference>
<feature type="region of interest" description="Disordered" evidence="2">
    <location>
        <begin position="99"/>
        <end position="157"/>
    </location>
</feature>
<comment type="caution">
    <text evidence="4">The sequence shown here is derived from an EMBL/GenBank/DDBJ whole genome shotgun (WGS) entry which is preliminary data.</text>
</comment>
<keyword evidence="5" id="KW-1185">Reference proteome</keyword>
<organism evidence="4 5">
    <name type="scientific">Symbiochloris irregularis</name>
    <dbReference type="NCBI Taxonomy" id="706552"/>
    <lineage>
        <taxon>Eukaryota</taxon>
        <taxon>Viridiplantae</taxon>
        <taxon>Chlorophyta</taxon>
        <taxon>core chlorophytes</taxon>
        <taxon>Trebouxiophyceae</taxon>
        <taxon>Trebouxiales</taxon>
        <taxon>Trebouxiaceae</taxon>
        <taxon>Symbiochloris</taxon>
    </lineage>
</organism>
<sequence length="157" mass="17693">MSNKNESAAADNPFDDSQKEGVRTTKWCVWEVLKGHQDGLALTEITRSILERELRTFGKRPDNQVSGDLSRDKNHFSHLASGKWRLRIYDAVEIKASPPPQLAAAAPERSAAPAEPDKQGSKQRKQRPLPQAQQQQKQHPYTIMLRSLHPIQKPANP</sequence>
<reference evidence="4 5" key="1">
    <citation type="journal article" date="2024" name="Nat. Commun.">
        <title>Phylogenomics reveals the evolutionary origins of lichenization in chlorophyte algae.</title>
        <authorList>
            <person name="Puginier C."/>
            <person name="Libourel C."/>
            <person name="Otte J."/>
            <person name="Skaloud P."/>
            <person name="Haon M."/>
            <person name="Grisel S."/>
            <person name="Petersen M."/>
            <person name="Berrin J.G."/>
            <person name="Delaux P.M."/>
            <person name="Dal Grande F."/>
            <person name="Keller J."/>
        </authorList>
    </citation>
    <scope>NUCLEOTIDE SEQUENCE [LARGE SCALE GENOMIC DNA]</scope>
    <source>
        <strain evidence="4 5">SAG 2036</strain>
    </source>
</reference>
<feature type="compositionally biased region" description="Low complexity" evidence="2">
    <location>
        <begin position="102"/>
        <end position="114"/>
    </location>
</feature>
<evidence type="ECO:0000259" key="3">
    <source>
        <dbReference type="Pfam" id="PF05066"/>
    </source>
</evidence>
<dbReference type="AlphaFoldDB" id="A0AAW1NY03"/>
<feature type="domain" description="HTH HARE-type" evidence="3">
    <location>
        <begin position="23"/>
        <end position="87"/>
    </location>
</feature>
<evidence type="ECO:0000256" key="1">
    <source>
        <dbReference type="ARBA" id="ARBA00023163"/>
    </source>
</evidence>
<dbReference type="EMBL" id="JALJOQ010000091">
    <property type="protein sequence ID" value="KAK9799324.1"/>
    <property type="molecule type" value="Genomic_DNA"/>
</dbReference>
<evidence type="ECO:0000256" key="2">
    <source>
        <dbReference type="SAM" id="MobiDB-lite"/>
    </source>
</evidence>
<proteinExistence type="predicted"/>
<gene>
    <name evidence="4" type="ORF">WJX73_001448</name>
</gene>
<evidence type="ECO:0000313" key="4">
    <source>
        <dbReference type="EMBL" id="KAK9799324.1"/>
    </source>
</evidence>